<evidence type="ECO:0000313" key="2">
    <source>
        <dbReference type="Proteomes" id="UP000217790"/>
    </source>
</evidence>
<protein>
    <submittedName>
        <fullName evidence="1">Uncharacterized protein</fullName>
    </submittedName>
</protein>
<organism evidence="1 2">
    <name type="scientific">Armillaria gallica</name>
    <name type="common">Bulbous honey fungus</name>
    <name type="synonym">Armillaria bulbosa</name>
    <dbReference type="NCBI Taxonomy" id="47427"/>
    <lineage>
        <taxon>Eukaryota</taxon>
        <taxon>Fungi</taxon>
        <taxon>Dikarya</taxon>
        <taxon>Basidiomycota</taxon>
        <taxon>Agaricomycotina</taxon>
        <taxon>Agaricomycetes</taxon>
        <taxon>Agaricomycetidae</taxon>
        <taxon>Agaricales</taxon>
        <taxon>Marasmiineae</taxon>
        <taxon>Physalacriaceae</taxon>
        <taxon>Armillaria</taxon>
    </lineage>
</organism>
<accession>A0A2H3DAZ7</accession>
<keyword evidence="2" id="KW-1185">Reference proteome</keyword>
<gene>
    <name evidence="1" type="ORF">ARMGADRAFT_1169690</name>
</gene>
<name>A0A2H3DAZ7_ARMGA</name>
<dbReference type="InParanoid" id="A0A2H3DAZ7"/>
<sequence>MSLRAAQPAQRSFSIRLRIVTTFSSGALGISLSNGSSTESSGAERRGYLLVDLVDRLNDDLISGCRSTSSTLGPTPAPDDQWETNNRLHRAGAKLKRFCKWDPTGALDRVVIIRRTSILPGVKASNATPSHWKQGARYSSVNIWDHPFMRQQVRTFAMTRIVLGRIICGLATTWVTRPKIGGYFVSSACFALDISAKNWDSTLEFATWSNVDSRHQSNLDKEVIILSLFDEEDVRTVPVPASTLAYPSDG</sequence>
<dbReference type="AlphaFoldDB" id="A0A2H3DAZ7"/>
<proteinExistence type="predicted"/>
<evidence type="ECO:0000313" key="1">
    <source>
        <dbReference type="EMBL" id="PBK85443.1"/>
    </source>
</evidence>
<dbReference type="Proteomes" id="UP000217790">
    <property type="component" value="Unassembled WGS sequence"/>
</dbReference>
<reference evidence="2" key="1">
    <citation type="journal article" date="2017" name="Nat. Ecol. Evol.">
        <title>Genome expansion and lineage-specific genetic innovations in the forest pathogenic fungi Armillaria.</title>
        <authorList>
            <person name="Sipos G."/>
            <person name="Prasanna A.N."/>
            <person name="Walter M.C."/>
            <person name="O'Connor E."/>
            <person name="Balint B."/>
            <person name="Krizsan K."/>
            <person name="Kiss B."/>
            <person name="Hess J."/>
            <person name="Varga T."/>
            <person name="Slot J."/>
            <person name="Riley R."/>
            <person name="Boka B."/>
            <person name="Rigling D."/>
            <person name="Barry K."/>
            <person name="Lee J."/>
            <person name="Mihaltcheva S."/>
            <person name="LaButti K."/>
            <person name="Lipzen A."/>
            <person name="Waldron R."/>
            <person name="Moloney N.M."/>
            <person name="Sperisen C."/>
            <person name="Kredics L."/>
            <person name="Vagvoelgyi C."/>
            <person name="Patrignani A."/>
            <person name="Fitzpatrick D."/>
            <person name="Nagy I."/>
            <person name="Doyle S."/>
            <person name="Anderson J.B."/>
            <person name="Grigoriev I.V."/>
            <person name="Gueldener U."/>
            <person name="Muensterkoetter M."/>
            <person name="Nagy L.G."/>
        </authorList>
    </citation>
    <scope>NUCLEOTIDE SEQUENCE [LARGE SCALE GENOMIC DNA]</scope>
    <source>
        <strain evidence="2">Ar21-2</strain>
    </source>
</reference>
<dbReference type="EMBL" id="KZ293691">
    <property type="protein sequence ID" value="PBK85443.1"/>
    <property type="molecule type" value="Genomic_DNA"/>
</dbReference>